<dbReference type="SUPFAM" id="SSF52540">
    <property type="entry name" value="P-loop containing nucleoside triphosphate hydrolases"/>
    <property type="match status" value="1"/>
</dbReference>
<gene>
    <name evidence="2" type="ORF">N7509_007750</name>
</gene>
<dbReference type="PANTHER" id="PTHR35205:SF1">
    <property type="entry name" value="ZU5 DOMAIN-CONTAINING PROTEIN"/>
    <property type="match status" value="1"/>
</dbReference>
<reference evidence="2" key="2">
    <citation type="journal article" date="2023" name="IMA Fungus">
        <title>Comparative genomic study of the Penicillium genus elucidates a diverse pangenome and 15 lateral gene transfer events.</title>
        <authorList>
            <person name="Petersen C."/>
            <person name="Sorensen T."/>
            <person name="Nielsen M.R."/>
            <person name="Sondergaard T.E."/>
            <person name="Sorensen J.L."/>
            <person name="Fitzpatrick D.A."/>
            <person name="Frisvad J.C."/>
            <person name="Nielsen K.L."/>
        </authorList>
    </citation>
    <scope>NUCLEOTIDE SEQUENCE</scope>
    <source>
        <strain evidence="2">IBT 29677</strain>
    </source>
</reference>
<reference evidence="2" key="1">
    <citation type="submission" date="2022-12" db="EMBL/GenBank/DDBJ databases">
        <authorList>
            <person name="Petersen C."/>
        </authorList>
    </citation>
    <scope>NUCLEOTIDE SEQUENCE</scope>
    <source>
        <strain evidence="2">IBT 29677</strain>
    </source>
</reference>
<dbReference type="Pfam" id="PF00931">
    <property type="entry name" value="NB-ARC"/>
    <property type="match status" value="1"/>
</dbReference>
<keyword evidence="3" id="KW-1185">Reference proteome</keyword>
<dbReference type="OrthoDB" id="626167at2759"/>
<dbReference type="RefSeq" id="XP_056487938.1">
    <property type="nucleotide sequence ID" value="XM_056632387.1"/>
</dbReference>
<dbReference type="GO" id="GO:0043531">
    <property type="term" value="F:ADP binding"/>
    <property type="evidence" value="ECO:0007669"/>
    <property type="project" value="InterPro"/>
</dbReference>
<dbReference type="GeneID" id="81371367"/>
<comment type="caution">
    <text evidence="2">The sequence shown here is derived from an EMBL/GenBank/DDBJ whole genome shotgun (WGS) entry which is preliminary data.</text>
</comment>
<dbReference type="Gene3D" id="3.40.50.300">
    <property type="entry name" value="P-loop containing nucleotide triphosphate hydrolases"/>
    <property type="match status" value="1"/>
</dbReference>
<evidence type="ECO:0000259" key="1">
    <source>
        <dbReference type="Pfam" id="PF00931"/>
    </source>
</evidence>
<sequence>MSGAEVLAVLGATSSVITICETCVAVVRFIQECQPTEAIAVIEPQLVLLLHIIKQLKPLYLDSPGHDIVAVLSGCEKELQNLKNLIEDYYTTSSLSLFKRTQKSFKIPIWERKIRQNWTRIQQYQMSIGLYLNFYSTKQLLNAPRTEASLFLVPFHQSNNFYGQQDILDQISNSIRYSTQSPCVFSLTGYGGTGKTEIAREFCLREKEAYQMIIWLNAADETSFTTSILDFANAVSVNQRKFNDRGTSLAYIQDVAKDRTQPWLFVLDGWDSADQKYNIFQFLADGGQRDVILATTRHPKPCWGTQIKIQPLSNDDGARFFLGFSHSPGQNQMEAARMLTSRVGGLPLALAQMSGFMKSQGYTPEELLTSWDSGEILQQMKSTSPVAESMLAILEELKREDYRLIEFLLQLSLFALPVECIFRDYFLLIQSRAESLPSFYQLFVHKNQWSSELFFHAVMKFRTLYLVEQRVRENGVMVLSIHRVIKEFLHREVSQSKIIFGPQLMLQTTAIIAAPLAIHDWDKSSICPRNIFRENIMECFQQRISILNSPDLIKRYSGISEGYQTSLAAFLARYSNEEEQARSLLLESLSLQSAWLGESASLTCTTMTWLALLYLECMLLDEAAITIDRLNTAESQASKPQKTHLVDVQLLKGHLQMRKQNIAHALSIFEHCTEHYAQITGVSSVGIVSALVSGGEAMLIQGNVEDATQNLYDAENIQKAIDIPHALVFRLKWNLARHSLRRGDHIRATSRYKDLCDEHELNNDSVGPPSRRLASLRCELGDVYLDLGDVQKAKEEYDIGKASAKRRSKSWKINLKDTSQWLLYASLERTKSLPLRG</sequence>
<dbReference type="Proteomes" id="UP001147747">
    <property type="component" value="Unassembled WGS sequence"/>
</dbReference>
<accession>A0A9W9VZN9</accession>
<dbReference type="InterPro" id="IPR002182">
    <property type="entry name" value="NB-ARC"/>
</dbReference>
<dbReference type="EMBL" id="JAPZBU010000008">
    <property type="protein sequence ID" value="KAJ5392260.1"/>
    <property type="molecule type" value="Genomic_DNA"/>
</dbReference>
<dbReference type="Gene3D" id="1.25.40.10">
    <property type="entry name" value="Tetratricopeptide repeat domain"/>
    <property type="match status" value="1"/>
</dbReference>
<organism evidence="2 3">
    <name type="scientific">Penicillium cosmopolitanum</name>
    <dbReference type="NCBI Taxonomy" id="1131564"/>
    <lineage>
        <taxon>Eukaryota</taxon>
        <taxon>Fungi</taxon>
        <taxon>Dikarya</taxon>
        <taxon>Ascomycota</taxon>
        <taxon>Pezizomycotina</taxon>
        <taxon>Eurotiomycetes</taxon>
        <taxon>Eurotiomycetidae</taxon>
        <taxon>Eurotiales</taxon>
        <taxon>Aspergillaceae</taxon>
        <taxon>Penicillium</taxon>
    </lineage>
</organism>
<protein>
    <recommendedName>
        <fullName evidence="1">NB-ARC domain-containing protein</fullName>
    </recommendedName>
</protein>
<evidence type="ECO:0000313" key="2">
    <source>
        <dbReference type="EMBL" id="KAJ5392260.1"/>
    </source>
</evidence>
<dbReference type="SUPFAM" id="SSF48452">
    <property type="entry name" value="TPR-like"/>
    <property type="match status" value="1"/>
</dbReference>
<feature type="domain" description="NB-ARC" evidence="1">
    <location>
        <begin position="166"/>
        <end position="299"/>
    </location>
</feature>
<name>A0A9W9VZN9_9EURO</name>
<dbReference type="AlphaFoldDB" id="A0A9W9VZN9"/>
<dbReference type="InterPro" id="IPR027417">
    <property type="entry name" value="P-loop_NTPase"/>
</dbReference>
<dbReference type="InterPro" id="IPR011990">
    <property type="entry name" value="TPR-like_helical_dom_sf"/>
</dbReference>
<proteinExistence type="predicted"/>
<dbReference type="PANTHER" id="PTHR35205">
    <property type="entry name" value="NB-ARC AND TPR DOMAIN PROTEIN"/>
    <property type="match status" value="1"/>
</dbReference>
<evidence type="ECO:0000313" key="3">
    <source>
        <dbReference type="Proteomes" id="UP001147747"/>
    </source>
</evidence>